<sequence>MKRLALFAAFALWATPAFAQTASVSQTGGNQTAAVTQTGSASNEVYVTQFTDNTGAQESTVLQNGVSNYARVQMSQTGTGGIVPINTAFLRQVGDHNDMRQSVLAPGSNQGQHVDAEQIGNRNTGVQDIDRGYGIALDLEQRGNRNDSRQTTSSPGAGYVGGDVYQNGNDNTARQDLAGGFVQDFSVRQVGNANTGTQDMTSVGQWDFHNSAEIDQTGNDNEARQILNFLDPVTPTNSHAEVDQNGNGNYVRQASTGGNFYQRVRQDGNSNWARTDADGDENYLNARMSDGAYLRATQTGNMNSLFGTGGAGTEARILNGSSLTMTQTGDMNSSFVNMVTGGTATISQIGNSNTATVIQN</sequence>
<protein>
    <recommendedName>
        <fullName evidence="5">Curlin associated repeat-containing protein</fullName>
    </recommendedName>
</protein>
<feature type="signal peptide" evidence="2">
    <location>
        <begin position="1"/>
        <end position="19"/>
    </location>
</feature>
<dbReference type="EMBL" id="JBBHLI010000003">
    <property type="protein sequence ID" value="MEK9500759.1"/>
    <property type="molecule type" value="Genomic_DNA"/>
</dbReference>
<evidence type="ECO:0000256" key="1">
    <source>
        <dbReference type="SAM" id="MobiDB-lite"/>
    </source>
</evidence>
<feature type="chain" id="PRO_5046198708" description="Curlin associated repeat-containing protein" evidence="2">
    <location>
        <begin position="20"/>
        <end position="360"/>
    </location>
</feature>
<proteinExistence type="predicted"/>
<reference evidence="3 4" key="1">
    <citation type="submission" date="2024-02" db="EMBL/GenBank/DDBJ databases">
        <title>A novel Gemmatimonadota bacterium.</title>
        <authorList>
            <person name="Du Z.-J."/>
            <person name="Ye Y.-Q."/>
        </authorList>
    </citation>
    <scope>NUCLEOTIDE SEQUENCE [LARGE SCALE GENOMIC DNA]</scope>
    <source>
        <strain evidence="3 4">DH-20</strain>
    </source>
</reference>
<dbReference type="Proteomes" id="UP001484239">
    <property type="component" value="Unassembled WGS sequence"/>
</dbReference>
<keyword evidence="4" id="KW-1185">Reference proteome</keyword>
<gene>
    <name evidence="3" type="ORF">WI372_07210</name>
</gene>
<accession>A0ABU9E7R5</accession>
<evidence type="ECO:0000313" key="3">
    <source>
        <dbReference type="EMBL" id="MEK9500759.1"/>
    </source>
</evidence>
<dbReference type="RefSeq" id="WP_405286608.1">
    <property type="nucleotide sequence ID" value="NZ_JBBHLI010000003.1"/>
</dbReference>
<evidence type="ECO:0000256" key="2">
    <source>
        <dbReference type="SAM" id="SignalP"/>
    </source>
</evidence>
<comment type="caution">
    <text evidence="3">The sequence shown here is derived from an EMBL/GenBank/DDBJ whole genome shotgun (WGS) entry which is preliminary data.</text>
</comment>
<organism evidence="3 4">
    <name type="scientific">Gaopeijia maritima</name>
    <dbReference type="NCBI Taxonomy" id="3119007"/>
    <lineage>
        <taxon>Bacteria</taxon>
        <taxon>Pseudomonadati</taxon>
        <taxon>Gemmatimonadota</taxon>
        <taxon>Longimicrobiia</taxon>
        <taxon>Gaopeijiales</taxon>
        <taxon>Gaopeijiaceae</taxon>
        <taxon>Gaopeijia</taxon>
    </lineage>
</organism>
<feature type="region of interest" description="Disordered" evidence="1">
    <location>
        <begin position="140"/>
        <end position="172"/>
    </location>
</feature>
<evidence type="ECO:0000313" key="4">
    <source>
        <dbReference type="Proteomes" id="UP001484239"/>
    </source>
</evidence>
<name>A0ABU9E7R5_9BACT</name>
<keyword evidence="2" id="KW-0732">Signal</keyword>
<evidence type="ECO:0008006" key="5">
    <source>
        <dbReference type="Google" id="ProtNLM"/>
    </source>
</evidence>